<dbReference type="OrthoDB" id="428525at2759"/>
<evidence type="ECO:0000313" key="6">
    <source>
        <dbReference type="Proteomes" id="UP000797356"/>
    </source>
</evidence>
<evidence type="ECO:0000256" key="2">
    <source>
        <dbReference type="ARBA" id="ARBA00023122"/>
    </source>
</evidence>
<dbReference type="InterPro" id="IPR051280">
    <property type="entry name" value="Cl-channel/antiporter"/>
</dbReference>
<evidence type="ECO:0000313" key="5">
    <source>
        <dbReference type="EMBL" id="KAG1363235.1"/>
    </source>
</evidence>
<dbReference type="Proteomes" id="UP000797356">
    <property type="component" value="Chromosome 11"/>
</dbReference>
<evidence type="ECO:0000256" key="4">
    <source>
        <dbReference type="SAM" id="Phobius"/>
    </source>
</evidence>
<reference evidence="5" key="1">
    <citation type="journal article" date="2017" name="Gigascience">
        <title>The genome draft of coconut (Cocos nucifera).</title>
        <authorList>
            <person name="Xiao Y."/>
            <person name="Xu P."/>
            <person name="Fan H."/>
            <person name="Baudouin L."/>
            <person name="Xia W."/>
            <person name="Bocs S."/>
            <person name="Xu J."/>
            <person name="Li Q."/>
            <person name="Guo A."/>
            <person name="Zhou L."/>
            <person name="Li J."/>
            <person name="Wu Y."/>
            <person name="Ma Z."/>
            <person name="Armero A."/>
            <person name="Issali A.E."/>
            <person name="Liu N."/>
            <person name="Peng M."/>
            <person name="Yang Y."/>
        </authorList>
    </citation>
    <scope>NUCLEOTIDE SEQUENCE</scope>
    <source>
        <tissue evidence="5">Spear leaf of Hainan Tall coconut</tissue>
    </source>
</reference>
<keyword evidence="4" id="KW-1133">Transmembrane helix</keyword>
<keyword evidence="2" id="KW-0129">CBS domain</keyword>
<evidence type="ECO:0000256" key="3">
    <source>
        <dbReference type="SAM" id="MobiDB-lite"/>
    </source>
</evidence>
<comment type="caution">
    <text evidence="5">The sequence shown here is derived from an EMBL/GenBank/DDBJ whole genome shotgun (WGS) entry which is preliminary data.</text>
</comment>
<reference evidence="5" key="2">
    <citation type="submission" date="2019-07" db="EMBL/GenBank/DDBJ databases">
        <authorList>
            <person name="Yang Y."/>
            <person name="Bocs S."/>
            <person name="Baudouin L."/>
        </authorList>
    </citation>
    <scope>NUCLEOTIDE SEQUENCE</scope>
    <source>
        <tissue evidence="5">Spear leaf of Hainan Tall coconut</tissue>
    </source>
</reference>
<keyword evidence="4" id="KW-0812">Transmembrane</keyword>
<sequence>MKSNFEPDPITFHPLFDSISEEPRFDESSLEKDCLLLFHHHVCQTLEPELYRKSGAKPPLEKPEERREDEEQLGSKESWRRRRPSVALAEEEEVLLDEHHHINLLRSASNATSQVAIVGSHVCPIESLGYELFENDFFKQDRRSRDRAHIIRYVTLKWSLCFLFRALAGAIVFFNNLAGVKFVVTSNLMLAKK</sequence>
<dbReference type="GO" id="GO:0009705">
    <property type="term" value="C:plant-type vacuole membrane"/>
    <property type="evidence" value="ECO:0007669"/>
    <property type="project" value="TreeGrafter"/>
</dbReference>
<name>A0A8K0IND0_COCNU</name>
<dbReference type="GO" id="GO:0015108">
    <property type="term" value="F:chloride transmembrane transporter activity"/>
    <property type="evidence" value="ECO:0007669"/>
    <property type="project" value="TreeGrafter"/>
</dbReference>
<dbReference type="PANTHER" id="PTHR11689">
    <property type="entry name" value="CHLORIDE CHANNEL PROTEIN CLC FAMILY MEMBER"/>
    <property type="match status" value="1"/>
</dbReference>
<keyword evidence="4" id="KW-0472">Membrane</keyword>
<organism evidence="5 6">
    <name type="scientific">Cocos nucifera</name>
    <name type="common">Coconut palm</name>
    <dbReference type="NCBI Taxonomy" id="13894"/>
    <lineage>
        <taxon>Eukaryota</taxon>
        <taxon>Viridiplantae</taxon>
        <taxon>Streptophyta</taxon>
        <taxon>Embryophyta</taxon>
        <taxon>Tracheophyta</taxon>
        <taxon>Spermatophyta</taxon>
        <taxon>Magnoliopsida</taxon>
        <taxon>Liliopsida</taxon>
        <taxon>Arecaceae</taxon>
        <taxon>Arecoideae</taxon>
        <taxon>Cocoseae</taxon>
        <taxon>Attaleinae</taxon>
        <taxon>Cocos</taxon>
    </lineage>
</organism>
<proteinExistence type="predicted"/>
<keyword evidence="6" id="KW-1185">Reference proteome</keyword>
<dbReference type="AlphaFoldDB" id="A0A8K0IND0"/>
<dbReference type="PANTHER" id="PTHR11689:SF92">
    <property type="entry name" value="CHLORIDE CHANNEL-LIKE PROTEIN CLC-G-RELATED"/>
    <property type="match status" value="1"/>
</dbReference>
<evidence type="ECO:0000256" key="1">
    <source>
        <dbReference type="ARBA" id="ARBA00022737"/>
    </source>
</evidence>
<protein>
    <submittedName>
        <fullName evidence="5">Uncharacterized protein</fullName>
    </submittedName>
</protein>
<gene>
    <name evidence="5" type="ORF">COCNU_11G000620</name>
</gene>
<keyword evidence="1" id="KW-0677">Repeat</keyword>
<feature type="region of interest" description="Disordered" evidence="3">
    <location>
        <begin position="53"/>
        <end position="78"/>
    </location>
</feature>
<accession>A0A8K0IND0</accession>
<dbReference type="EMBL" id="CM017882">
    <property type="protein sequence ID" value="KAG1363235.1"/>
    <property type="molecule type" value="Genomic_DNA"/>
</dbReference>
<feature type="transmembrane region" description="Helical" evidence="4">
    <location>
        <begin position="150"/>
        <end position="174"/>
    </location>
</feature>